<evidence type="ECO:0000313" key="8">
    <source>
        <dbReference type="Proteomes" id="UP001147700"/>
    </source>
</evidence>
<keyword evidence="5" id="KW-1278">Translocase</keyword>
<comment type="similarity">
    <text evidence="5 6">Belongs to the complex I subunit 1 family.</text>
</comment>
<keyword evidence="8" id="KW-1185">Reference proteome</keyword>
<name>A0ABT4REQ9_9ACTN</name>
<keyword evidence="7" id="KW-0560">Oxidoreductase</keyword>
<dbReference type="RefSeq" id="WP_202956178.1">
    <property type="nucleotide sequence ID" value="NZ_JAPCID010000007.1"/>
</dbReference>
<evidence type="ECO:0000256" key="2">
    <source>
        <dbReference type="ARBA" id="ARBA00022692"/>
    </source>
</evidence>
<feature type="transmembrane region" description="Helical" evidence="5">
    <location>
        <begin position="15"/>
        <end position="39"/>
    </location>
</feature>
<keyword evidence="5" id="KW-1003">Cell membrane</keyword>
<dbReference type="PANTHER" id="PTHR11432:SF3">
    <property type="entry name" value="NADH-UBIQUINONE OXIDOREDUCTASE CHAIN 1"/>
    <property type="match status" value="1"/>
</dbReference>
<sequence>MSAPLYAEIGYFEPWWMQIAKALAIFLVVFNMVPMALLADRKLLGRFQHRYGPTRVGPFGLLQAVADIGKLLFKQQFVPRDSRKWLFIAAPIISMVTAAATLAIIPFSDTVDIFGVKTGLYGVDPSIGILFAFAFGGIAFYGLMLGGWSSNSKYSFLGSMRAAAQLISYEIAQGLSIIGVIMMVGSLSLVDIVTWQEQNVWLFIPQFVGWLVFLVAGFAETNRPPFDLAEGEAELVGGYFTEYSGGRFAAFFAAEYLNMVVVSLLFTTIFFGGWDVPFWDQPNWIEPIVVLAKMWVFIFFFIWVRATLPRLRYDQLMSFGWKILLPLATLNALVTAVLVVVLD</sequence>
<gene>
    <name evidence="5 7" type="primary">nuoH</name>
    <name evidence="7" type="ORF">OJ962_05855</name>
</gene>
<evidence type="ECO:0000256" key="6">
    <source>
        <dbReference type="RuleBase" id="RU000471"/>
    </source>
</evidence>
<evidence type="ECO:0000256" key="4">
    <source>
        <dbReference type="ARBA" id="ARBA00023136"/>
    </source>
</evidence>
<keyword evidence="5" id="KW-0830">Ubiquinone</keyword>
<keyword evidence="4 5" id="KW-0472">Membrane</keyword>
<feature type="transmembrane region" description="Helical" evidence="5">
    <location>
        <begin position="85"/>
        <end position="107"/>
    </location>
</feature>
<evidence type="ECO:0000256" key="1">
    <source>
        <dbReference type="ARBA" id="ARBA00004141"/>
    </source>
</evidence>
<comment type="subunit">
    <text evidence="5">NDH-1 is composed of 14 different subunits. Subunits NuoA, H, J, K, L, M, N constitute the membrane sector of the complex.</text>
</comment>
<organism evidence="7 8">
    <name type="scientific">Solirubrobacter deserti</name>
    <dbReference type="NCBI Taxonomy" id="2282478"/>
    <lineage>
        <taxon>Bacteria</taxon>
        <taxon>Bacillati</taxon>
        <taxon>Actinomycetota</taxon>
        <taxon>Thermoleophilia</taxon>
        <taxon>Solirubrobacterales</taxon>
        <taxon>Solirubrobacteraceae</taxon>
        <taxon>Solirubrobacter</taxon>
    </lineage>
</organism>
<keyword evidence="5 6" id="KW-0520">NAD</keyword>
<evidence type="ECO:0000256" key="5">
    <source>
        <dbReference type="HAMAP-Rule" id="MF_01350"/>
    </source>
</evidence>
<feature type="transmembrane region" description="Helical" evidence="5">
    <location>
        <begin position="127"/>
        <end position="145"/>
    </location>
</feature>
<comment type="caution">
    <text evidence="7">The sequence shown here is derived from an EMBL/GenBank/DDBJ whole genome shotgun (WGS) entry which is preliminary data.</text>
</comment>
<reference evidence="7" key="1">
    <citation type="submission" date="2022-10" db="EMBL/GenBank/DDBJ databases">
        <title>The WGS of Solirubrobacter sp. CPCC 204708.</title>
        <authorList>
            <person name="Jiang Z."/>
        </authorList>
    </citation>
    <scope>NUCLEOTIDE SEQUENCE</scope>
    <source>
        <strain evidence="7">CPCC 204708</strain>
    </source>
</reference>
<keyword evidence="3 5" id="KW-1133">Transmembrane helix</keyword>
<feature type="transmembrane region" description="Helical" evidence="5">
    <location>
        <begin position="323"/>
        <end position="342"/>
    </location>
</feature>
<comment type="subcellular location">
    <subcellularLocation>
        <location evidence="5 6">Cell membrane</location>
        <topology evidence="5 6">Multi-pass membrane protein</topology>
    </subcellularLocation>
    <subcellularLocation>
        <location evidence="1">Membrane</location>
        <topology evidence="1">Multi-pass membrane protein</topology>
    </subcellularLocation>
</comment>
<keyword evidence="2 5" id="KW-0812">Transmembrane</keyword>
<proteinExistence type="inferred from homology"/>
<feature type="transmembrane region" description="Helical" evidence="5">
    <location>
        <begin position="284"/>
        <end position="303"/>
    </location>
</feature>
<dbReference type="PANTHER" id="PTHR11432">
    <property type="entry name" value="NADH DEHYDROGENASE SUBUNIT 1"/>
    <property type="match status" value="1"/>
</dbReference>
<comment type="function">
    <text evidence="5">NDH-1 shuttles electrons from NADH, via FMN and iron-sulfur (Fe-S) centers, to quinones in the respiratory chain. The immediate electron acceptor for the enzyme in this species is believed to be ubiquinone. Couples the redox reaction to proton translocation (for every two electrons transferred, four hydrogen ions are translocated across the cytoplasmic membrane), and thus conserves the redox energy in a proton gradient. This subunit may bind ubiquinone.</text>
</comment>
<dbReference type="Pfam" id="PF00146">
    <property type="entry name" value="NADHdh"/>
    <property type="match status" value="1"/>
</dbReference>
<feature type="transmembrane region" description="Helical" evidence="5">
    <location>
        <begin position="200"/>
        <end position="219"/>
    </location>
</feature>
<keyword evidence="5" id="KW-0874">Quinone</keyword>
<dbReference type="InterPro" id="IPR001694">
    <property type="entry name" value="NADH_UbQ_OxRdtase_su1/FPO"/>
</dbReference>
<dbReference type="EMBL" id="JAPCID010000007">
    <property type="protein sequence ID" value="MDA0137015.1"/>
    <property type="molecule type" value="Genomic_DNA"/>
</dbReference>
<dbReference type="EC" id="7.1.1.-" evidence="5"/>
<dbReference type="GO" id="GO:0050136">
    <property type="term" value="F:NADH dehydrogenase (quinone) (non-electrogenic) activity"/>
    <property type="evidence" value="ECO:0007669"/>
    <property type="project" value="UniProtKB-EC"/>
</dbReference>
<evidence type="ECO:0000313" key="7">
    <source>
        <dbReference type="EMBL" id="MDA0137015.1"/>
    </source>
</evidence>
<dbReference type="HAMAP" id="MF_01350">
    <property type="entry name" value="NDH1_NuoH"/>
    <property type="match status" value="1"/>
</dbReference>
<evidence type="ECO:0000256" key="3">
    <source>
        <dbReference type="ARBA" id="ARBA00022989"/>
    </source>
</evidence>
<protein>
    <recommendedName>
        <fullName evidence="5">NADH-quinone oxidoreductase subunit H</fullName>
        <ecNumber evidence="5">7.1.1.-</ecNumber>
    </recommendedName>
    <alternativeName>
        <fullName evidence="5">NADH dehydrogenase I subunit H</fullName>
    </alternativeName>
    <alternativeName>
        <fullName evidence="5">NDH-1 subunit H</fullName>
    </alternativeName>
</protein>
<dbReference type="PROSITE" id="PS00668">
    <property type="entry name" value="COMPLEX1_ND1_2"/>
    <property type="match status" value="1"/>
</dbReference>
<accession>A0ABT4REQ9</accession>
<comment type="catalytic activity">
    <reaction evidence="5">
        <text>a quinone + NADH + 5 H(+)(in) = a quinol + NAD(+) + 4 H(+)(out)</text>
        <dbReference type="Rhea" id="RHEA:57888"/>
        <dbReference type="ChEBI" id="CHEBI:15378"/>
        <dbReference type="ChEBI" id="CHEBI:24646"/>
        <dbReference type="ChEBI" id="CHEBI:57540"/>
        <dbReference type="ChEBI" id="CHEBI:57945"/>
        <dbReference type="ChEBI" id="CHEBI:132124"/>
    </reaction>
</comment>
<dbReference type="InterPro" id="IPR018086">
    <property type="entry name" value="NADH_UbQ_OxRdtase_su1_CS"/>
</dbReference>
<dbReference type="NCBIfam" id="NF004741">
    <property type="entry name" value="PRK06076.1-2"/>
    <property type="match status" value="1"/>
</dbReference>
<feature type="transmembrane region" description="Helical" evidence="5">
    <location>
        <begin position="166"/>
        <end position="188"/>
    </location>
</feature>
<dbReference type="Proteomes" id="UP001147700">
    <property type="component" value="Unassembled WGS sequence"/>
</dbReference>
<feature type="transmembrane region" description="Helical" evidence="5">
    <location>
        <begin position="248"/>
        <end position="272"/>
    </location>
</feature>